<sequence length="124" mass="13609">MAPRIYVEMDLASKLPDEVVIAVGTEDIFHQKIEYDLRIGFCNFCHLQGHFEGNCRRKLHQGVPPSAKPSSSSPKGNIAPSSSNAIVVSASLPVGIHRPSARRPNRTHVTVSHTSLPHPRTPRV</sequence>
<name>A0A1Q3D6E0_CEPFO</name>
<evidence type="ECO:0000313" key="2">
    <source>
        <dbReference type="EMBL" id="GAV88001.1"/>
    </source>
</evidence>
<dbReference type="Proteomes" id="UP000187406">
    <property type="component" value="Unassembled WGS sequence"/>
</dbReference>
<dbReference type="EMBL" id="BDDD01004628">
    <property type="protein sequence ID" value="GAV88001.1"/>
    <property type="molecule type" value="Genomic_DNA"/>
</dbReference>
<feature type="region of interest" description="Disordered" evidence="1">
    <location>
        <begin position="96"/>
        <end position="124"/>
    </location>
</feature>
<dbReference type="AlphaFoldDB" id="A0A1Q3D6E0"/>
<evidence type="ECO:0000256" key="1">
    <source>
        <dbReference type="SAM" id="MobiDB-lite"/>
    </source>
</evidence>
<comment type="caution">
    <text evidence="2">The sequence shown here is derived from an EMBL/GenBank/DDBJ whole genome shotgun (WGS) entry which is preliminary data.</text>
</comment>
<keyword evidence="3" id="KW-1185">Reference proteome</keyword>
<protein>
    <recommendedName>
        <fullName evidence="4">DUF4283 domain-containing protein</fullName>
    </recommendedName>
</protein>
<organism evidence="2 3">
    <name type="scientific">Cephalotus follicularis</name>
    <name type="common">Albany pitcher plant</name>
    <dbReference type="NCBI Taxonomy" id="3775"/>
    <lineage>
        <taxon>Eukaryota</taxon>
        <taxon>Viridiplantae</taxon>
        <taxon>Streptophyta</taxon>
        <taxon>Embryophyta</taxon>
        <taxon>Tracheophyta</taxon>
        <taxon>Spermatophyta</taxon>
        <taxon>Magnoliopsida</taxon>
        <taxon>eudicotyledons</taxon>
        <taxon>Gunneridae</taxon>
        <taxon>Pentapetalae</taxon>
        <taxon>rosids</taxon>
        <taxon>fabids</taxon>
        <taxon>Oxalidales</taxon>
        <taxon>Cephalotaceae</taxon>
        <taxon>Cephalotus</taxon>
    </lineage>
</organism>
<feature type="region of interest" description="Disordered" evidence="1">
    <location>
        <begin position="59"/>
        <end position="82"/>
    </location>
</feature>
<dbReference type="InParanoid" id="A0A1Q3D6E0"/>
<evidence type="ECO:0000313" key="3">
    <source>
        <dbReference type="Proteomes" id="UP000187406"/>
    </source>
</evidence>
<accession>A0A1Q3D6E0</accession>
<proteinExistence type="predicted"/>
<reference evidence="3" key="1">
    <citation type="submission" date="2016-04" db="EMBL/GenBank/DDBJ databases">
        <title>Cephalotus genome sequencing.</title>
        <authorList>
            <person name="Fukushima K."/>
            <person name="Hasebe M."/>
            <person name="Fang X."/>
        </authorList>
    </citation>
    <scope>NUCLEOTIDE SEQUENCE [LARGE SCALE GENOMIC DNA]</scope>
    <source>
        <strain evidence="3">cv. St1</strain>
    </source>
</reference>
<evidence type="ECO:0008006" key="4">
    <source>
        <dbReference type="Google" id="ProtNLM"/>
    </source>
</evidence>
<gene>
    <name evidence="2" type="ORF">CFOL_v3_31425</name>
</gene>
<feature type="compositionally biased region" description="Low complexity" evidence="1">
    <location>
        <begin position="64"/>
        <end position="75"/>
    </location>
</feature>